<reference evidence="2 3" key="1">
    <citation type="submission" date="2019-09" db="EMBL/GenBank/DDBJ databases">
        <title>Bird 10,000 Genomes (B10K) Project - Family phase.</title>
        <authorList>
            <person name="Zhang G."/>
        </authorList>
    </citation>
    <scope>NUCLEOTIDE SEQUENCE [LARGE SCALE GENOMIC DNA]</scope>
    <source>
        <strain evidence="2">B10K-MSB-42743</strain>
        <tissue evidence="2">Heart</tissue>
    </source>
</reference>
<evidence type="ECO:0000313" key="2">
    <source>
        <dbReference type="EMBL" id="NWI21999.1"/>
    </source>
</evidence>
<dbReference type="Proteomes" id="UP000545332">
    <property type="component" value="Unassembled WGS sequence"/>
</dbReference>
<gene>
    <name evidence="2" type="primary">Zbtb40_1</name>
    <name evidence="2" type="ORF">CRYSOU_R15230</name>
</gene>
<feature type="non-terminal residue" evidence="2">
    <location>
        <position position="89"/>
    </location>
</feature>
<name>A0A7K4L0W1_9AVES</name>
<organism evidence="2 3">
    <name type="scientific">Crypturellus soui</name>
    <dbReference type="NCBI Taxonomy" id="458187"/>
    <lineage>
        <taxon>Eukaryota</taxon>
        <taxon>Metazoa</taxon>
        <taxon>Chordata</taxon>
        <taxon>Craniata</taxon>
        <taxon>Vertebrata</taxon>
        <taxon>Euteleostomi</taxon>
        <taxon>Archelosauria</taxon>
        <taxon>Archosauria</taxon>
        <taxon>Dinosauria</taxon>
        <taxon>Saurischia</taxon>
        <taxon>Theropoda</taxon>
        <taxon>Coelurosauria</taxon>
        <taxon>Aves</taxon>
        <taxon>Palaeognathae</taxon>
        <taxon>Tinamiformes</taxon>
        <taxon>Tinamidae</taxon>
        <taxon>Crypturellus</taxon>
    </lineage>
</organism>
<feature type="region of interest" description="Disordered" evidence="1">
    <location>
        <begin position="67"/>
        <end position="89"/>
    </location>
</feature>
<evidence type="ECO:0000313" key="3">
    <source>
        <dbReference type="Proteomes" id="UP000545332"/>
    </source>
</evidence>
<dbReference type="AlphaFoldDB" id="A0A7K4L0W1"/>
<dbReference type="EMBL" id="VWPX01074140">
    <property type="protein sequence ID" value="NWI21999.1"/>
    <property type="molecule type" value="Genomic_DNA"/>
</dbReference>
<comment type="caution">
    <text evidence="2">The sequence shown here is derived from an EMBL/GenBank/DDBJ whole genome shotgun (WGS) entry which is preliminary data.</text>
</comment>
<protein>
    <submittedName>
        <fullName evidence="2">ZBT40 protein</fullName>
    </submittedName>
</protein>
<feature type="non-terminal residue" evidence="2">
    <location>
        <position position="1"/>
    </location>
</feature>
<accession>A0A7K4L0W1</accession>
<dbReference type="OrthoDB" id="9931612at2759"/>
<proteinExistence type="predicted"/>
<evidence type="ECO:0000256" key="1">
    <source>
        <dbReference type="SAM" id="MobiDB-lite"/>
    </source>
</evidence>
<keyword evidence="3" id="KW-1185">Reference proteome</keyword>
<sequence>LYTGKLPLGKHNFTKVISVADTLQMFDVAVSCKNLLRDLLSCSTRDQVVRGVSSQAAGWSANGVEANNASQFEKPPEIPLDTLLPQETS</sequence>